<keyword evidence="5" id="KW-1185">Reference proteome</keyword>
<evidence type="ECO:0000259" key="1">
    <source>
        <dbReference type="Pfam" id="PF21812"/>
    </source>
</evidence>
<dbReference type="Proteomes" id="UP000663940">
    <property type="component" value="Chromosome"/>
</dbReference>
<gene>
    <name evidence="2" type="ORF">DIU31_031035</name>
    <name evidence="3" type="ORF">J3L21_29980</name>
</gene>
<dbReference type="Pfam" id="PF21812">
    <property type="entry name" value="DUF6881"/>
    <property type="match status" value="1"/>
</dbReference>
<organism evidence="2 4">
    <name type="scientific">Mucilaginibacter rubeus</name>
    <dbReference type="NCBI Taxonomy" id="2027860"/>
    <lineage>
        <taxon>Bacteria</taxon>
        <taxon>Pseudomonadati</taxon>
        <taxon>Bacteroidota</taxon>
        <taxon>Sphingobacteriia</taxon>
        <taxon>Sphingobacteriales</taxon>
        <taxon>Sphingobacteriaceae</taxon>
        <taxon>Mucilaginibacter</taxon>
    </lineage>
</organism>
<accession>A0AAE6JKR3</accession>
<proteinExistence type="predicted"/>
<name>A0AAE6JKR3_9SPHI</name>
<reference evidence="2 4" key="1">
    <citation type="submission" date="2019-08" db="EMBL/GenBank/DDBJ databases">
        <title>Comparative genome analysis confer to the adaptation heavy metal polluted environment.</title>
        <authorList>
            <person name="Li Y."/>
        </authorList>
    </citation>
    <scope>NUCLEOTIDE SEQUENCE [LARGE SCALE GENOMIC DNA]</scope>
    <source>
        <strain evidence="2 4">P2</strain>
    </source>
</reference>
<dbReference type="RefSeq" id="WP_112653197.1">
    <property type="nucleotide sequence ID" value="NZ_CP043451.1"/>
</dbReference>
<dbReference type="InterPro" id="IPR049248">
    <property type="entry name" value="DUF6881"/>
</dbReference>
<dbReference type="AlphaFoldDB" id="A0AAE6JKR3"/>
<evidence type="ECO:0000313" key="4">
    <source>
        <dbReference type="Proteomes" id="UP000250557"/>
    </source>
</evidence>
<dbReference type="EMBL" id="CP071880">
    <property type="protein sequence ID" value="QTE49712.1"/>
    <property type="molecule type" value="Genomic_DNA"/>
</dbReference>
<feature type="domain" description="DUF6881" evidence="1">
    <location>
        <begin position="23"/>
        <end position="87"/>
    </location>
</feature>
<evidence type="ECO:0000313" key="3">
    <source>
        <dbReference type="EMBL" id="QTE49712.1"/>
    </source>
</evidence>
<evidence type="ECO:0000313" key="2">
    <source>
        <dbReference type="EMBL" id="QEM07722.1"/>
    </source>
</evidence>
<reference evidence="3 5" key="2">
    <citation type="submission" date="2021-03" db="EMBL/GenBank/DDBJ databases">
        <title>Mucilaginibacter strains isolated from gold and copper mining confer multi heavy-metal resistance.</title>
        <authorList>
            <person name="Li Y."/>
        </authorList>
    </citation>
    <scope>NUCLEOTIDE SEQUENCE [LARGE SCALE GENOMIC DNA]</scope>
    <source>
        <strain evidence="3 5">P2-4</strain>
    </source>
</reference>
<protein>
    <recommendedName>
        <fullName evidence="1">DUF6881 domain-containing protein</fullName>
    </recommendedName>
</protein>
<evidence type="ECO:0000313" key="5">
    <source>
        <dbReference type="Proteomes" id="UP000663940"/>
    </source>
</evidence>
<dbReference type="EMBL" id="CP043451">
    <property type="protein sequence ID" value="QEM07722.1"/>
    <property type="molecule type" value="Genomic_DNA"/>
</dbReference>
<dbReference type="Proteomes" id="UP000250557">
    <property type="component" value="Chromosome"/>
</dbReference>
<sequence>MKYYKRNWDESGGDEFDFWGTSLWYFECGEDDYALRQIEVYGDGTVLKYDENHPEDQYGKLSEAPLEADEFAEFEITKEEFENIWLNEQ</sequence>